<name>A0A368XDH8_9BACI</name>
<dbReference type="EMBL" id="QPJJ01000010">
    <property type="protein sequence ID" value="RCW65895.1"/>
    <property type="molecule type" value="Genomic_DNA"/>
</dbReference>
<accession>A0A368XDH8</accession>
<dbReference type="AlphaFoldDB" id="A0A368XDH8"/>
<proteinExistence type="predicted"/>
<comment type="caution">
    <text evidence="1">The sequence shown here is derived from an EMBL/GenBank/DDBJ whole genome shotgun (WGS) entry which is preliminary data.</text>
</comment>
<reference evidence="1 2" key="1">
    <citation type="submission" date="2018-07" db="EMBL/GenBank/DDBJ databases">
        <title>Genomic Encyclopedia of Type Strains, Phase IV (KMG-IV): sequencing the most valuable type-strain genomes for metagenomic binning, comparative biology and taxonomic classification.</title>
        <authorList>
            <person name="Goeker M."/>
        </authorList>
    </citation>
    <scope>NUCLEOTIDE SEQUENCE [LARGE SCALE GENOMIC DNA]</scope>
    <source>
        <strain evidence="1 2">DSM 27696</strain>
    </source>
</reference>
<gene>
    <name evidence="1" type="ORF">DFR57_110113</name>
</gene>
<organism evidence="1 2">
    <name type="scientific">Saliterribacillus persicus</name>
    <dbReference type="NCBI Taxonomy" id="930114"/>
    <lineage>
        <taxon>Bacteria</taxon>
        <taxon>Bacillati</taxon>
        <taxon>Bacillota</taxon>
        <taxon>Bacilli</taxon>
        <taxon>Bacillales</taxon>
        <taxon>Bacillaceae</taxon>
        <taxon>Saliterribacillus</taxon>
    </lineage>
</organism>
<dbReference type="OrthoDB" id="5184540at2"/>
<protein>
    <submittedName>
        <fullName evidence="1">Uncharacterized protein</fullName>
    </submittedName>
</protein>
<evidence type="ECO:0000313" key="1">
    <source>
        <dbReference type="EMBL" id="RCW65895.1"/>
    </source>
</evidence>
<sequence>MNYQEIEENLLQEKALLRKVADDLGYPWDFPDFSNDSLILFEKELQNLAQKIREYWIDKGIDAVKYMYKSPDKYKSYYTHYGSEVKYGYERCLEPDFLEERIHEVYSEWTGFTLLFSSAMSSITTVLNMINKVLNKKMVNGCFVGGYFESYNLFNNYNIFGTKIDIVNDTFHLIKENVEELDFYIIEPVKYNLELDITDLEDLLDKLNNMESNKAVFLIIDITLLGNSFDKQSILNALFHKGNILVFFVKSGIKLDQNGFEFANCGMLSMYASIEQYNLVRKLEGYLKSFRATTGVGISGKDLSLLDFPSFGKDKVHSEKILYNTSVLAKEIKLENDFIFQHIAHPTYKSELSYAKSPMVFLRVNTSEESDCKFIIDYIREKIKEITLSIEVGNSFGFRQTRVEYIKTLEKDPKFIIKIAPGSYRGLIFYKIIDTINYISNFHRISELKKI</sequence>
<keyword evidence="2" id="KW-1185">Reference proteome</keyword>
<evidence type="ECO:0000313" key="2">
    <source>
        <dbReference type="Proteomes" id="UP000252585"/>
    </source>
</evidence>
<dbReference type="Proteomes" id="UP000252585">
    <property type="component" value="Unassembled WGS sequence"/>
</dbReference>
<dbReference type="RefSeq" id="WP_114353556.1">
    <property type="nucleotide sequence ID" value="NZ_QPJJ01000010.1"/>
</dbReference>